<feature type="region of interest" description="Disordered" evidence="1">
    <location>
        <begin position="52"/>
        <end position="98"/>
    </location>
</feature>
<evidence type="ECO:0000313" key="2">
    <source>
        <dbReference type="EMBL" id="CAD8893266.1"/>
    </source>
</evidence>
<name>A0A6U5IY82_9STRA</name>
<reference evidence="3" key="1">
    <citation type="submission" date="2021-01" db="EMBL/GenBank/DDBJ databases">
        <authorList>
            <person name="Corre E."/>
            <person name="Pelletier E."/>
            <person name="Niang G."/>
            <person name="Scheremetjew M."/>
            <person name="Finn R."/>
            <person name="Kale V."/>
            <person name="Holt S."/>
            <person name="Cochrane G."/>
            <person name="Meng A."/>
            <person name="Brown T."/>
            <person name="Cohen L."/>
        </authorList>
    </citation>
    <scope>NUCLEOTIDE SEQUENCE</scope>
    <source>
        <strain evidence="3">308</strain>
    </source>
</reference>
<organism evidence="3">
    <name type="scientific">Corethron hystrix</name>
    <dbReference type="NCBI Taxonomy" id="216773"/>
    <lineage>
        <taxon>Eukaryota</taxon>
        <taxon>Sar</taxon>
        <taxon>Stramenopiles</taxon>
        <taxon>Ochrophyta</taxon>
        <taxon>Bacillariophyta</taxon>
        <taxon>Coscinodiscophyceae</taxon>
        <taxon>Corethrophycidae</taxon>
        <taxon>Corethrales</taxon>
        <taxon>Corethraceae</taxon>
        <taxon>Corethron</taxon>
    </lineage>
</organism>
<gene>
    <name evidence="2" type="ORF">CHYS00102_LOCUS20475</name>
    <name evidence="3" type="ORF">CHYS00102_LOCUS20476</name>
</gene>
<accession>A0A6U5IY82</accession>
<evidence type="ECO:0000313" key="3">
    <source>
        <dbReference type="EMBL" id="CAD8893267.1"/>
    </source>
</evidence>
<sequence>MYLCGLNQSRFQGLINSLNNAFIQGRNKYPQSLTKAYKLSTNWQETTRQKAINKGEMNFLQDTDSDDDESDDDDGGDVSLATKGKGEKTDGKEGKEVHHKNGTLVKCDVCGGNHWRNQCPGVKALIKAEKEKNKKVRKPTKI</sequence>
<feature type="compositionally biased region" description="Basic and acidic residues" evidence="1">
    <location>
        <begin position="84"/>
        <end position="96"/>
    </location>
</feature>
<evidence type="ECO:0000256" key="1">
    <source>
        <dbReference type="SAM" id="MobiDB-lite"/>
    </source>
</evidence>
<proteinExistence type="predicted"/>
<dbReference type="EMBL" id="HBFR01028230">
    <property type="protein sequence ID" value="CAD8893267.1"/>
    <property type="molecule type" value="Transcribed_RNA"/>
</dbReference>
<dbReference type="AlphaFoldDB" id="A0A6U5IY82"/>
<dbReference type="EMBL" id="HBFR01028229">
    <property type="protein sequence ID" value="CAD8893266.1"/>
    <property type="molecule type" value="Transcribed_RNA"/>
</dbReference>
<feature type="compositionally biased region" description="Acidic residues" evidence="1">
    <location>
        <begin position="63"/>
        <end position="76"/>
    </location>
</feature>
<protein>
    <submittedName>
        <fullName evidence="3">Uncharacterized protein</fullName>
    </submittedName>
</protein>